<dbReference type="PRINTS" id="PR00237">
    <property type="entry name" value="GPCRRHODOPSN"/>
</dbReference>
<dbReference type="Pfam" id="PF00001">
    <property type="entry name" value="7tm_1"/>
    <property type="match status" value="1"/>
</dbReference>
<keyword evidence="9" id="KW-0807">Transducer</keyword>
<keyword evidence="13" id="KW-1185">Reference proteome</keyword>
<protein>
    <submittedName>
        <fullName evidence="12">ADRA2B</fullName>
    </submittedName>
</protein>
<evidence type="ECO:0000256" key="9">
    <source>
        <dbReference type="ARBA" id="ARBA00023224"/>
    </source>
</evidence>
<evidence type="ECO:0000313" key="13">
    <source>
        <dbReference type="Proteomes" id="UP001235939"/>
    </source>
</evidence>
<evidence type="ECO:0000256" key="6">
    <source>
        <dbReference type="ARBA" id="ARBA00023040"/>
    </source>
</evidence>
<proteinExistence type="inferred from homology"/>
<sequence>MFVCAVDVVCAGMDNGSIMYCIEVTQCECMATQQSMLRVQGMDNGSIMYCIEVTNVMYAHPTVDAVCSVDVACASMDNGSIMYCIEVTNVNVCPPNSRCCVCRYGQWVHNVFIEVTNVNVCHPTVDVVCSGMDNGSIMYCIEVTNVNVWPPNSRCCVCRYGQWVHLQHQRVPRGASAIPQRLHACAHHHYSLFVTCLMVLIVIGNMLVCIAIATEKNLKTVQNWFIASLAVSDFLVGLLIMPFSLANELMG</sequence>
<dbReference type="InterPro" id="IPR017452">
    <property type="entry name" value="GPCR_Rhodpsn_7TM"/>
</dbReference>
<dbReference type="PROSITE" id="PS50262">
    <property type="entry name" value="G_PROTEIN_RECEP_F1_2"/>
    <property type="match status" value="1"/>
</dbReference>
<feature type="transmembrane region" description="Helical" evidence="10">
    <location>
        <begin position="224"/>
        <end position="245"/>
    </location>
</feature>
<evidence type="ECO:0000256" key="1">
    <source>
        <dbReference type="ARBA" id="ARBA00004651"/>
    </source>
</evidence>
<evidence type="ECO:0000256" key="7">
    <source>
        <dbReference type="ARBA" id="ARBA00023136"/>
    </source>
</evidence>
<dbReference type="PANTHER" id="PTHR24248:SF189">
    <property type="entry name" value="ALPHA2-ADRENERGIC-LIKE OCTOPAMINE RECEPTOR, ISOFORM B"/>
    <property type="match status" value="1"/>
</dbReference>
<keyword evidence="6" id="KW-0297">G-protein coupled receptor</keyword>
<dbReference type="EMBL" id="CP092871">
    <property type="protein sequence ID" value="UYV71679.1"/>
    <property type="molecule type" value="Genomic_DNA"/>
</dbReference>
<keyword evidence="3" id="KW-1003">Cell membrane</keyword>
<dbReference type="SUPFAM" id="SSF81321">
    <property type="entry name" value="Family A G protein-coupled receptor-like"/>
    <property type="match status" value="1"/>
</dbReference>
<comment type="similarity">
    <text evidence="2">Belongs to the G-protein coupled receptor 1 family.</text>
</comment>
<evidence type="ECO:0000256" key="8">
    <source>
        <dbReference type="ARBA" id="ARBA00023170"/>
    </source>
</evidence>
<keyword evidence="7 10" id="KW-0472">Membrane</keyword>
<reference evidence="12 13" key="1">
    <citation type="submission" date="2022-01" db="EMBL/GenBank/DDBJ databases">
        <title>A chromosomal length assembly of Cordylochernes scorpioides.</title>
        <authorList>
            <person name="Zeh D."/>
            <person name="Zeh J."/>
        </authorList>
    </citation>
    <scope>NUCLEOTIDE SEQUENCE [LARGE SCALE GENOMIC DNA]</scope>
    <source>
        <strain evidence="12">IN4F17</strain>
        <tissue evidence="12">Whole Body</tissue>
    </source>
</reference>
<name>A0ABY6KST1_9ARAC</name>
<dbReference type="InterPro" id="IPR000276">
    <property type="entry name" value="GPCR_Rhodpsn"/>
</dbReference>
<dbReference type="Gene3D" id="1.20.1070.10">
    <property type="entry name" value="Rhodopsin 7-helix transmembrane proteins"/>
    <property type="match status" value="1"/>
</dbReference>
<keyword evidence="4 10" id="KW-0812">Transmembrane</keyword>
<evidence type="ECO:0000256" key="3">
    <source>
        <dbReference type="ARBA" id="ARBA00022475"/>
    </source>
</evidence>
<feature type="domain" description="G-protein coupled receptors family 1 profile" evidence="11">
    <location>
        <begin position="204"/>
        <end position="251"/>
    </location>
</feature>
<dbReference type="PANTHER" id="PTHR24248">
    <property type="entry name" value="ADRENERGIC RECEPTOR-RELATED G-PROTEIN COUPLED RECEPTOR"/>
    <property type="match status" value="1"/>
</dbReference>
<comment type="subcellular location">
    <subcellularLocation>
        <location evidence="1">Cell membrane</location>
        <topology evidence="1">Multi-pass membrane protein</topology>
    </subcellularLocation>
</comment>
<keyword evidence="8" id="KW-0675">Receptor</keyword>
<evidence type="ECO:0000259" key="11">
    <source>
        <dbReference type="PROSITE" id="PS50262"/>
    </source>
</evidence>
<evidence type="ECO:0000313" key="12">
    <source>
        <dbReference type="EMBL" id="UYV71679.1"/>
    </source>
</evidence>
<organism evidence="12 13">
    <name type="scientific">Cordylochernes scorpioides</name>
    <dbReference type="NCBI Taxonomy" id="51811"/>
    <lineage>
        <taxon>Eukaryota</taxon>
        <taxon>Metazoa</taxon>
        <taxon>Ecdysozoa</taxon>
        <taxon>Arthropoda</taxon>
        <taxon>Chelicerata</taxon>
        <taxon>Arachnida</taxon>
        <taxon>Pseudoscorpiones</taxon>
        <taxon>Cheliferoidea</taxon>
        <taxon>Chernetidae</taxon>
        <taxon>Cordylochernes</taxon>
    </lineage>
</organism>
<keyword evidence="5 10" id="KW-1133">Transmembrane helix</keyword>
<feature type="transmembrane region" description="Helical" evidence="10">
    <location>
        <begin position="190"/>
        <end position="212"/>
    </location>
</feature>
<accession>A0ABY6KST1</accession>
<evidence type="ECO:0000256" key="4">
    <source>
        <dbReference type="ARBA" id="ARBA00022692"/>
    </source>
</evidence>
<gene>
    <name evidence="12" type="ORF">LAZ67_9000016</name>
</gene>
<evidence type="ECO:0000256" key="10">
    <source>
        <dbReference type="SAM" id="Phobius"/>
    </source>
</evidence>
<dbReference type="Proteomes" id="UP001235939">
    <property type="component" value="Chromosome 09"/>
</dbReference>
<evidence type="ECO:0000256" key="5">
    <source>
        <dbReference type="ARBA" id="ARBA00022989"/>
    </source>
</evidence>
<evidence type="ECO:0000256" key="2">
    <source>
        <dbReference type="ARBA" id="ARBA00010663"/>
    </source>
</evidence>